<organism evidence="2 3">
    <name type="scientific">Araneus ventricosus</name>
    <name type="common">Orbweaver spider</name>
    <name type="synonym">Epeira ventricosa</name>
    <dbReference type="NCBI Taxonomy" id="182803"/>
    <lineage>
        <taxon>Eukaryota</taxon>
        <taxon>Metazoa</taxon>
        <taxon>Ecdysozoa</taxon>
        <taxon>Arthropoda</taxon>
        <taxon>Chelicerata</taxon>
        <taxon>Arachnida</taxon>
        <taxon>Araneae</taxon>
        <taxon>Araneomorphae</taxon>
        <taxon>Entelegynae</taxon>
        <taxon>Araneoidea</taxon>
        <taxon>Araneidae</taxon>
        <taxon>Araneus</taxon>
    </lineage>
</organism>
<dbReference type="Proteomes" id="UP000499080">
    <property type="component" value="Unassembled WGS sequence"/>
</dbReference>
<feature type="domain" description="ISXO2-like transposase" evidence="1">
    <location>
        <begin position="14"/>
        <end position="138"/>
    </location>
</feature>
<dbReference type="PANTHER" id="PTHR47163">
    <property type="entry name" value="DDE_TNP_IS1595 DOMAIN-CONTAINING PROTEIN"/>
    <property type="match status" value="1"/>
</dbReference>
<dbReference type="PANTHER" id="PTHR47163:SF2">
    <property type="entry name" value="SI:DKEY-17M8.2"/>
    <property type="match status" value="1"/>
</dbReference>
<evidence type="ECO:0000313" key="2">
    <source>
        <dbReference type="EMBL" id="GBM58641.1"/>
    </source>
</evidence>
<dbReference type="AlphaFoldDB" id="A0A4Y2H0H8"/>
<dbReference type="InterPro" id="IPR024445">
    <property type="entry name" value="Tnp_ISXO2-like"/>
</dbReference>
<proteinExistence type="predicted"/>
<evidence type="ECO:0000259" key="1">
    <source>
        <dbReference type="SMART" id="SM01126"/>
    </source>
</evidence>
<reference evidence="2 3" key="1">
    <citation type="journal article" date="2019" name="Sci. Rep.">
        <title>Orb-weaving spider Araneus ventricosus genome elucidates the spidroin gene catalogue.</title>
        <authorList>
            <person name="Kono N."/>
            <person name="Nakamura H."/>
            <person name="Ohtoshi R."/>
            <person name="Moran D.A.P."/>
            <person name="Shinohara A."/>
            <person name="Yoshida Y."/>
            <person name="Fujiwara M."/>
            <person name="Mori M."/>
            <person name="Tomita M."/>
            <person name="Arakawa K."/>
        </authorList>
    </citation>
    <scope>NUCLEOTIDE SEQUENCE [LARGE SCALE GENOMIC DNA]</scope>
</reference>
<comment type="caution">
    <text evidence="2">The sequence shown here is derived from an EMBL/GenBank/DDBJ whole genome shotgun (WGS) entry which is preliminary data.</text>
</comment>
<protein>
    <recommendedName>
        <fullName evidence="1">ISXO2-like transposase domain-containing protein</fullName>
    </recommendedName>
</protein>
<gene>
    <name evidence="2" type="ORF">AVEN_251912_1</name>
</gene>
<evidence type="ECO:0000313" key="3">
    <source>
        <dbReference type="Proteomes" id="UP000499080"/>
    </source>
</evidence>
<dbReference type="OrthoDB" id="6409943at2759"/>
<dbReference type="EMBL" id="BGPR01001644">
    <property type="protein sequence ID" value="GBM58641.1"/>
    <property type="molecule type" value="Genomic_DNA"/>
</dbReference>
<dbReference type="Pfam" id="PF12762">
    <property type="entry name" value="DDE_Tnp_IS1595"/>
    <property type="match status" value="1"/>
</dbReference>
<keyword evidence="3" id="KW-1185">Reference proteome</keyword>
<name>A0A4Y2H0H8_ARAVE</name>
<dbReference type="SMART" id="SM01126">
    <property type="entry name" value="DDE_Tnp_IS1595"/>
    <property type="match status" value="1"/>
</dbReference>
<accession>A0A4Y2H0H8</accession>
<dbReference type="InterPro" id="IPR053164">
    <property type="entry name" value="IS1016-like_transposase"/>
</dbReference>
<sequence>MIAKEYACPTCGEKMVLTERDGSDDYSWVCRKFGVNAHHFRRTVRKGSWFDESKLSTPEPGSTVLSDCWGSYNGLTAEGYLHNTVNHSKNFKDPVKGVHTNGIEGTWSAIKADFRKQGTKKVFGQFDTYLAEYMWRRSFRGASMKSIFLSFIRGITKLYPPQTQDPVPGK</sequence>